<dbReference type="KEGG" id="llo:LLO_1983"/>
<proteinExistence type="predicted"/>
<protein>
    <submittedName>
        <fullName evidence="2">Uncharacterized protein</fullName>
    </submittedName>
</protein>
<organism evidence="2 3">
    <name type="scientific">Legionella longbeachae serogroup 1 (strain NSW150)</name>
    <dbReference type="NCBI Taxonomy" id="661367"/>
    <lineage>
        <taxon>Bacteria</taxon>
        <taxon>Pseudomonadati</taxon>
        <taxon>Pseudomonadota</taxon>
        <taxon>Gammaproteobacteria</taxon>
        <taxon>Legionellales</taxon>
        <taxon>Legionellaceae</taxon>
        <taxon>Legionella</taxon>
    </lineage>
</organism>
<dbReference type="HOGENOM" id="CLU_2788790_0_0_6"/>
<keyword evidence="3" id="KW-1185">Reference proteome</keyword>
<dbReference type="Proteomes" id="UP000001060">
    <property type="component" value="Chromosome"/>
</dbReference>
<dbReference type="AlphaFoldDB" id="D3HIY6"/>
<feature type="compositionally biased region" description="Basic and acidic residues" evidence="1">
    <location>
        <begin position="1"/>
        <end position="21"/>
    </location>
</feature>
<sequence>MFHMIDPFRNHPRDEHPEGFDYPKPLTENVSSYSSLESWLTHQDYNKKVASYKYNVERLAQPILSSKA</sequence>
<name>D3HIY6_LEGLN</name>
<reference evidence="2 3" key="1">
    <citation type="journal article" date="2010" name="PLoS Genet.">
        <title>Analysis of the Legionella longbeachae genome and transcriptome uncovers unique strategies to cause Legionnaires' disease.</title>
        <authorList>
            <person name="Cazalet C."/>
            <person name="Gomez-Valero L."/>
            <person name="Rusniok C."/>
            <person name="Lomma M."/>
            <person name="Dervins-Ravault D."/>
            <person name="Newton H."/>
            <person name="Sansom F."/>
            <person name="Jarraud S."/>
            <person name="Zidane N."/>
            <person name="Ma L."/>
            <person name="Bouchier C."/>
            <person name="Etienne J."/>
            <person name="Hartland E."/>
            <person name="Buchrieser C."/>
        </authorList>
    </citation>
    <scope>NUCLEOTIDE SEQUENCE [LARGE SCALE GENOMIC DNA]</scope>
    <source>
        <strain evidence="2 3">NSW150</strain>
    </source>
</reference>
<evidence type="ECO:0000313" key="3">
    <source>
        <dbReference type="Proteomes" id="UP000001060"/>
    </source>
</evidence>
<evidence type="ECO:0000256" key="1">
    <source>
        <dbReference type="SAM" id="MobiDB-lite"/>
    </source>
</evidence>
<gene>
    <name evidence="2" type="ordered locus">LLO_1983</name>
</gene>
<feature type="region of interest" description="Disordered" evidence="1">
    <location>
        <begin position="1"/>
        <end position="24"/>
    </location>
</feature>
<accession>D3HIY6</accession>
<dbReference type="EMBL" id="FN650140">
    <property type="protein sequence ID" value="CBJ12367.1"/>
    <property type="molecule type" value="Genomic_DNA"/>
</dbReference>
<evidence type="ECO:0000313" key="2">
    <source>
        <dbReference type="EMBL" id="CBJ12367.1"/>
    </source>
</evidence>